<name>A0A4Y2SC52_ARAVE</name>
<sequence>KWVIPASRSRIIHAPICPLLNAAMDSLANKESAVDEESSAKKSRKGQRAASGSKCCLMSWHLLIFLL</sequence>
<comment type="caution">
    <text evidence="1">The sequence shown here is derived from an EMBL/GenBank/DDBJ whole genome shotgun (WGS) entry which is preliminary data.</text>
</comment>
<proteinExistence type="predicted"/>
<evidence type="ECO:0000313" key="1">
    <source>
        <dbReference type="EMBL" id="GBN84889.1"/>
    </source>
</evidence>
<dbReference type="EMBL" id="BGPR01020536">
    <property type="protein sequence ID" value="GBN84889.1"/>
    <property type="molecule type" value="Genomic_DNA"/>
</dbReference>
<dbReference type="EMBL" id="BGPR01020540">
    <property type="protein sequence ID" value="GBN84905.1"/>
    <property type="molecule type" value="Genomic_DNA"/>
</dbReference>
<reference evidence="1 3" key="1">
    <citation type="journal article" date="2019" name="Sci. Rep.">
        <title>Orb-weaving spider Araneus ventricosus genome elucidates the spidroin gene catalogue.</title>
        <authorList>
            <person name="Kono N."/>
            <person name="Nakamura H."/>
            <person name="Ohtoshi R."/>
            <person name="Moran D.A.P."/>
            <person name="Shinohara A."/>
            <person name="Yoshida Y."/>
            <person name="Fujiwara M."/>
            <person name="Mori M."/>
            <person name="Tomita M."/>
            <person name="Arakawa K."/>
        </authorList>
    </citation>
    <scope>NUCLEOTIDE SEQUENCE [LARGE SCALE GENOMIC DNA]</scope>
</reference>
<dbReference type="AlphaFoldDB" id="A0A4Y2SC52"/>
<feature type="non-terminal residue" evidence="1">
    <location>
        <position position="1"/>
    </location>
</feature>
<evidence type="ECO:0000313" key="3">
    <source>
        <dbReference type="Proteomes" id="UP000499080"/>
    </source>
</evidence>
<organism evidence="1 3">
    <name type="scientific">Araneus ventricosus</name>
    <name type="common">Orbweaver spider</name>
    <name type="synonym">Epeira ventricosa</name>
    <dbReference type="NCBI Taxonomy" id="182803"/>
    <lineage>
        <taxon>Eukaryota</taxon>
        <taxon>Metazoa</taxon>
        <taxon>Ecdysozoa</taxon>
        <taxon>Arthropoda</taxon>
        <taxon>Chelicerata</taxon>
        <taxon>Arachnida</taxon>
        <taxon>Araneae</taxon>
        <taxon>Araneomorphae</taxon>
        <taxon>Entelegynae</taxon>
        <taxon>Araneoidea</taxon>
        <taxon>Araneidae</taxon>
        <taxon>Araneus</taxon>
    </lineage>
</organism>
<gene>
    <name evidence="2" type="ORF">AVEN_208542_1</name>
    <name evidence="1" type="ORF">AVEN_227419_1</name>
</gene>
<protein>
    <submittedName>
        <fullName evidence="1">Uncharacterized protein</fullName>
    </submittedName>
</protein>
<dbReference type="Proteomes" id="UP000499080">
    <property type="component" value="Unassembled WGS sequence"/>
</dbReference>
<evidence type="ECO:0000313" key="2">
    <source>
        <dbReference type="EMBL" id="GBN84905.1"/>
    </source>
</evidence>
<accession>A0A4Y2SC52</accession>
<keyword evidence="3" id="KW-1185">Reference proteome</keyword>